<dbReference type="CDD" id="cd19590">
    <property type="entry name" value="serpin_thermopin-like"/>
    <property type="match status" value="1"/>
</dbReference>
<dbReference type="GO" id="GO:0005615">
    <property type="term" value="C:extracellular space"/>
    <property type="evidence" value="ECO:0007669"/>
    <property type="project" value="InterPro"/>
</dbReference>
<dbReference type="Pfam" id="PF00079">
    <property type="entry name" value="Serpin"/>
    <property type="match status" value="1"/>
</dbReference>
<feature type="non-terminal residue" evidence="4">
    <location>
        <position position="372"/>
    </location>
</feature>
<name>A0A7R8WNG8_9CRUS</name>
<keyword evidence="1" id="KW-0646">Protease inhibitor</keyword>
<organism evidence="4">
    <name type="scientific">Cyprideis torosa</name>
    <dbReference type="NCBI Taxonomy" id="163714"/>
    <lineage>
        <taxon>Eukaryota</taxon>
        <taxon>Metazoa</taxon>
        <taxon>Ecdysozoa</taxon>
        <taxon>Arthropoda</taxon>
        <taxon>Crustacea</taxon>
        <taxon>Oligostraca</taxon>
        <taxon>Ostracoda</taxon>
        <taxon>Podocopa</taxon>
        <taxon>Podocopida</taxon>
        <taxon>Cytherocopina</taxon>
        <taxon>Cytheroidea</taxon>
        <taxon>Cytherideidae</taxon>
        <taxon>Cyprideis</taxon>
    </lineage>
</organism>
<keyword evidence="2" id="KW-0722">Serine protease inhibitor</keyword>
<dbReference type="Gene3D" id="2.30.39.10">
    <property type="entry name" value="Alpha-1-antitrypsin, domain 1"/>
    <property type="match status" value="1"/>
</dbReference>
<dbReference type="PANTHER" id="PTHR11461">
    <property type="entry name" value="SERINE PROTEASE INHIBITOR, SERPIN"/>
    <property type="match status" value="1"/>
</dbReference>
<protein>
    <submittedName>
        <fullName evidence="4">Uncharacterized protein</fullName>
    </submittedName>
</protein>
<dbReference type="PROSITE" id="PS00284">
    <property type="entry name" value="SERPIN"/>
    <property type="match status" value="1"/>
</dbReference>
<proteinExistence type="inferred from homology"/>
<comment type="similarity">
    <text evidence="3">Belongs to the serpin family.</text>
</comment>
<gene>
    <name evidence="4" type="ORF">CTOB1V02_LOCUS11660</name>
</gene>
<dbReference type="EMBL" id="OB667081">
    <property type="protein sequence ID" value="CAD7233841.1"/>
    <property type="molecule type" value="Genomic_DNA"/>
</dbReference>
<evidence type="ECO:0000256" key="2">
    <source>
        <dbReference type="ARBA" id="ARBA00022900"/>
    </source>
</evidence>
<dbReference type="InterPro" id="IPR000215">
    <property type="entry name" value="Serpin_fam"/>
</dbReference>
<dbReference type="GO" id="GO:0004867">
    <property type="term" value="F:serine-type endopeptidase inhibitor activity"/>
    <property type="evidence" value="ECO:0007669"/>
    <property type="project" value="UniProtKB-KW"/>
</dbReference>
<accession>A0A7R8WNG8</accession>
<reference evidence="4" key="1">
    <citation type="submission" date="2020-11" db="EMBL/GenBank/DDBJ databases">
        <authorList>
            <person name="Tran Van P."/>
        </authorList>
    </citation>
    <scope>NUCLEOTIDE SEQUENCE</scope>
</reference>
<dbReference type="InterPro" id="IPR042185">
    <property type="entry name" value="Serpin_sf_2"/>
</dbReference>
<dbReference type="Gene3D" id="3.30.497.10">
    <property type="entry name" value="Antithrombin, subunit I, domain 2"/>
    <property type="match status" value="1"/>
</dbReference>
<dbReference type="InterPro" id="IPR042178">
    <property type="entry name" value="Serpin_sf_1"/>
</dbReference>
<dbReference type="InterPro" id="IPR036186">
    <property type="entry name" value="Serpin_sf"/>
</dbReference>
<sequence>MTQEAAFALDMYKSLATALGDGENVFFSPISISTCFGMLYAGAEGTTSEEMSNVFRYPKSQTEFRDRMTAIHQSLVKAQGNVSMNMANRIYVDNQFPVKKDFPKILKTTFDAGAELLDFQKDPNGSRVKVNDWVAKQTEQKIQDLIPEGAVNSMTAMILANAIYFKGMWKSTFDATQTKPADFHLNSSDKVQVDMMCKEDHYYMKQDDELDATIIQLPYEGEEVMFTVLLPNEIEGLGSVIEKLTPEKLAGERGIFKDLRRSKILLFMPRFKLTTSASLKEHLFKMGVKKAFDPASSKDLKTIYEGGPPIFVSDAFHKAFIEVNEEGTEAAAATGVVLMVRSALRTRIIRIDRPFLYFISTKTTDMLFLGAF</sequence>
<dbReference type="OrthoDB" id="6347071at2759"/>
<dbReference type="SMART" id="SM00093">
    <property type="entry name" value="SERPIN"/>
    <property type="match status" value="1"/>
</dbReference>
<dbReference type="InterPro" id="IPR023796">
    <property type="entry name" value="Serpin_dom"/>
</dbReference>
<dbReference type="InterPro" id="IPR023795">
    <property type="entry name" value="Serpin_CS"/>
</dbReference>
<dbReference type="SUPFAM" id="SSF56574">
    <property type="entry name" value="Serpins"/>
    <property type="match status" value="1"/>
</dbReference>
<evidence type="ECO:0000256" key="1">
    <source>
        <dbReference type="ARBA" id="ARBA00022690"/>
    </source>
</evidence>
<dbReference type="AlphaFoldDB" id="A0A7R8WNG8"/>
<evidence type="ECO:0000313" key="4">
    <source>
        <dbReference type="EMBL" id="CAD7233841.1"/>
    </source>
</evidence>
<dbReference type="PANTHER" id="PTHR11461:SF372">
    <property type="entry name" value="ACCESSORY GLAND PROTEIN ACP76A-RELATED"/>
    <property type="match status" value="1"/>
</dbReference>
<evidence type="ECO:0000256" key="3">
    <source>
        <dbReference type="RuleBase" id="RU000411"/>
    </source>
</evidence>